<accession>A0A9X1VII3</accession>
<proteinExistence type="predicted"/>
<evidence type="ECO:0000313" key="2">
    <source>
        <dbReference type="Proteomes" id="UP001139193"/>
    </source>
</evidence>
<organism evidence="1 2">
    <name type="scientific">Hymenobacter cyanobacteriorum</name>
    <dbReference type="NCBI Taxonomy" id="2926463"/>
    <lineage>
        <taxon>Bacteria</taxon>
        <taxon>Pseudomonadati</taxon>
        <taxon>Bacteroidota</taxon>
        <taxon>Cytophagia</taxon>
        <taxon>Cytophagales</taxon>
        <taxon>Hymenobacteraceae</taxon>
        <taxon>Hymenobacter</taxon>
    </lineage>
</organism>
<dbReference type="Proteomes" id="UP001139193">
    <property type="component" value="Unassembled WGS sequence"/>
</dbReference>
<reference evidence="1" key="1">
    <citation type="submission" date="2022-03" db="EMBL/GenBank/DDBJ databases">
        <title>Bacterial whole genome sequence for Hymenobacter sp. DH14.</title>
        <authorList>
            <person name="Le V."/>
        </authorList>
    </citation>
    <scope>NUCLEOTIDE SEQUENCE</scope>
    <source>
        <strain evidence="1">DH14</strain>
    </source>
</reference>
<keyword evidence="2" id="KW-1185">Reference proteome</keyword>
<dbReference type="EMBL" id="JALBGC010000006">
    <property type="protein sequence ID" value="MCI1189799.1"/>
    <property type="molecule type" value="Genomic_DNA"/>
</dbReference>
<gene>
    <name evidence="1" type="ORF">MON38_20445</name>
</gene>
<dbReference type="RefSeq" id="WP_241938011.1">
    <property type="nucleotide sequence ID" value="NZ_JALBGC010000006.1"/>
</dbReference>
<dbReference type="AlphaFoldDB" id="A0A9X1VII3"/>
<name>A0A9X1VII3_9BACT</name>
<comment type="caution">
    <text evidence="1">The sequence shown here is derived from an EMBL/GenBank/DDBJ whole genome shotgun (WGS) entry which is preliminary data.</text>
</comment>
<sequence length="97" mass="10842">MCFSRPPIVLTCTPAGRRLTFEKQGLETARVCRRLSPFGTGWELLNQNANSPFVDAEPYPAGTIFEYQVQYFCPQGAYRGASNIVCTNSINCNEFPL</sequence>
<evidence type="ECO:0000313" key="1">
    <source>
        <dbReference type="EMBL" id="MCI1189799.1"/>
    </source>
</evidence>
<protein>
    <submittedName>
        <fullName evidence="1">Uncharacterized protein</fullName>
    </submittedName>
</protein>